<dbReference type="Pfam" id="PF16732">
    <property type="entry name" value="ComP_DUS"/>
    <property type="match status" value="1"/>
</dbReference>
<dbReference type="Gene3D" id="3.30.700.10">
    <property type="entry name" value="Glycoprotein, Type 4 Pilin"/>
    <property type="match status" value="1"/>
</dbReference>
<proteinExistence type="predicted"/>
<keyword evidence="1" id="KW-0812">Transmembrane</keyword>
<dbReference type="InterPro" id="IPR012902">
    <property type="entry name" value="N_methyl_site"/>
</dbReference>
<dbReference type="Pfam" id="PF07963">
    <property type="entry name" value="N_methyl"/>
    <property type="match status" value="1"/>
</dbReference>
<dbReference type="EMBL" id="LGSI01000072">
    <property type="protein sequence ID" value="OCR21933.1"/>
    <property type="molecule type" value="Genomic_DNA"/>
</dbReference>
<dbReference type="Proteomes" id="UP000093104">
    <property type="component" value="Unassembled WGS sequence"/>
</dbReference>
<dbReference type="NCBIfam" id="TIGR02532">
    <property type="entry name" value="IV_pilin_GFxxxE"/>
    <property type="match status" value="1"/>
</dbReference>
<dbReference type="SUPFAM" id="SSF54523">
    <property type="entry name" value="Pili subunits"/>
    <property type="match status" value="1"/>
</dbReference>
<keyword evidence="1" id="KW-0472">Membrane</keyword>
<dbReference type="PANTHER" id="PTHR30093:SF47">
    <property type="entry name" value="TYPE IV PILUS NON-CORE MINOR PILIN PILE"/>
    <property type="match status" value="1"/>
</dbReference>
<dbReference type="RefSeq" id="WP_065836182.1">
    <property type="nucleotide sequence ID" value="NZ_LGSI01000072.1"/>
</dbReference>
<dbReference type="PROSITE" id="PS00409">
    <property type="entry name" value="PROKAR_NTER_METHYL"/>
    <property type="match status" value="1"/>
</dbReference>
<dbReference type="GO" id="GO:0043683">
    <property type="term" value="P:type IV pilus assembly"/>
    <property type="evidence" value="ECO:0007669"/>
    <property type="project" value="InterPro"/>
</dbReference>
<evidence type="ECO:0000313" key="3">
    <source>
        <dbReference type="Proteomes" id="UP000093104"/>
    </source>
</evidence>
<accession>A0A1C7YWQ0</accession>
<dbReference type="InterPro" id="IPR045584">
    <property type="entry name" value="Pilin-like"/>
</dbReference>
<sequence length="131" mass="14237">MRNISKGFTLIELMIVVAIVGILAAIAYPSYTEYVRRTHRAEIASLLSEQTQSLERFYSKNGSYTDATGVNTGNDYYTIAKTLNAQDFTLAATGKGMMANDKCGVFTITNTGARTNPGATNGTTSKDCWSR</sequence>
<dbReference type="PATRIC" id="fig|317.243.peg.2022"/>
<dbReference type="OrthoDB" id="5296638at2"/>
<keyword evidence="1" id="KW-1133">Transmembrane helix</keyword>
<name>A0A1C7YWQ0_PSESX</name>
<feature type="transmembrane region" description="Helical" evidence="1">
    <location>
        <begin position="7"/>
        <end position="28"/>
    </location>
</feature>
<dbReference type="AlphaFoldDB" id="A0A1C7YWQ0"/>
<protein>
    <submittedName>
        <fullName evidence="2">Pilus assembly protein</fullName>
    </submittedName>
</protein>
<gene>
    <name evidence="2" type="ORF">AFK24_27145</name>
</gene>
<organism evidence="2 3">
    <name type="scientific">Pseudomonas syringae</name>
    <dbReference type="NCBI Taxonomy" id="317"/>
    <lineage>
        <taxon>Bacteria</taxon>
        <taxon>Pseudomonadati</taxon>
        <taxon>Pseudomonadota</taxon>
        <taxon>Gammaproteobacteria</taxon>
        <taxon>Pseudomonadales</taxon>
        <taxon>Pseudomonadaceae</taxon>
        <taxon>Pseudomonas</taxon>
    </lineage>
</organism>
<dbReference type="PANTHER" id="PTHR30093">
    <property type="entry name" value="GENERAL SECRETION PATHWAY PROTEIN G"/>
    <property type="match status" value="1"/>
</dbReference>
<evidence type="ECO:0000256" key="1">
    <source>
        <dbReference type="SAM" id="Phobius"/>
    </source>
</evidence>
<dbReference type="InterPro" id="IPR031982">
    <property type="entry name" value="PilE-like"/>
</dbReference>
<comment type="caution">
    <text evidence="2">The sequence shown here is derived from an EMBL/GenBank/DDBJ whole genome shotgun (WGS) entry which is preliminary data.</text>
</comment>
<reference evidence="2 3" key="1">
    <citation type="submission" date="2015-07" db="EMBL/GenBank/DDBJ databases">
        <title>Draft genome sequence of a diazotrophic, plant growth-promoting rhizobacterium of the Pseudomonas syringae complex.</title>
        <authorList>
            <person name="Patten C.L."/>
            <person name="Jeong H."/>
        </authorList>
    </citation>
    <scope>NUCLEOTIDE SEQUENCE [LARGE SCALE GENOMIC DNA]</scope>
    <source>
        <strain evidence="2 3">GR12-2</strain>
    </source>
</reference>
<evidence type="ECO:0000313" key="2">
    <source>
        <dbReference type="EMBL" id="OCR21933.1"/>
    </source>
</evidence>